<evidence type="ECO:0000256" key="1">
    <source>
        <dbReference type="SAM" id="Phobius"/>
    </source>
</evidence>
<dbReference type="EMBL" id="HBEG01026557">
    <property type="protein sequence ID" value="CAD8362901.1"/>
    <property type="molecule type" value="Transcribed_RNA"/>
</dbReference>
<dbReference type="GO" id="GO:0030151">
    <property type="term" value="F:molybdenum ion binding"/>
    <property type="evidence" value="ECO:0007669"/>
    <property type="project" value="InterPro"/>
</dbReference>
<dbReference type="PROSITE" id="PS51340">
    <property type="entry name" value="MOSC"/>
    <property type="match status" value="1"/>
</dbReference>
<evidence type="ECO:0000259" key="2">
    <source>
        <dbReference type="PROSITE" id="PS51340"/>
    </source>
</evidence>
<protein>
    <recommendedName>
        <fullName evidence="2">MOSC domain-containing protein</fullName>
    </recommendedName>
</protein>
<evidence type="ECO:0000313" key="3">
    <source>
        <dbReference type="EMBL" id="CAD8362901.1"/>
    </source>
</evidence>
<accession>A0A7S0AGC1</accession>
<feature type="domain" description="MOSC" evidence="2">
    <location>
        <begin position="170"/>
        <end position="316"/>
    </location>
</feature>
<gene>
    <name evidence="3" type="ORF">PBAH0796_LOCUS16112</name>
</gene>
<keyword evidence="1" id="KW-1133">Transmembrane helix</keyword>
<reference evidence="3" key="1">
    <citation type="submission" date="2021-01" db="EMBL/GenBank/DDBJ databases">
        <authorList>
            <person name="Corre E."/>
            <person name="Pelletier E."/>
            <person name="Niang G."/>
            <person name="Scheremetjew M."/>
            <person name="Finn R."/>
            <person name="Kale V."/>
            <person name="Holt S."/>
            <person name="Cochrane G."/>
            <person name="Meng A."/>
            <person name="Brown T."/>
            <person name="Cohen L."/>
        </authorList>
    </citation>
    <scope>NUCLEOTIDE SEQUENCE</scope>
    <source>
        <strain evidence="3">Pbaha01</strain>
    </source>
</reference>
<dbReference type="SUPFAM" id="SSF50800">
    <property type="entry name" value="PK beta-barrel domain-like"/>
    <property type="match status" value="1"/>
</dbReference>
<dbReference type="Gene3D" id="2.40.33.20">
    <property type="entry name" value="PK beta-barrel domain-like"/>
    <property type="match status" value="1"/>
</dbReference>
<sequence length="317" mass="35266">MPVVDTSSRRTLFVAAAAAVAVPIFAWAVRRHLLARSKKLRGRVRRLMSYPVKGLDFTSQALPSVTLQPGGTLPFDRQWALKKGKADPQYGEFDARNPQWVHKMRFAASCSEGVILGGLRAEWRDQDCALSIFAKNRRGPALLAPASLLGPDTLKKAEDFFRESLADPGLQIVTAAPERRAHQFANTKPLQGMEGLMTLHIVNLATVHDVSRASGIEVDWRRFRPNILLDSGEDLPAWGEFQWVGRLVRAGDAWLRVTKRTIRCDATKVNPDTAREDLDMPGLLQRHFPEHGPYLGVYAVVERGGEVKEGDLLEGPF</sequence>
<proteinExistence type="predicted"/>
<dbReference type="InterPro" id="IPR005302">
    <property type="entry name" value="MoCF_Sase_C"/>
</dbReference>
<dbReference type="AlphaFoldDB" id="A0A7S0AGC1"/>
<dbReference type="Pfam" id="PF03473">
    <property type="entry name" value="MOSC"/>
    <property type="match status" value="1"/>
</dbReference>
<dbReference type="InterPro" id="IPR011037">
    <property type="entry name" value="Pyrv_Knase-like_insert_dom_sf"/>
</dbReference>
<name>A0A7S0AGC1_9DINO</name>
<dbReference type="GO" id="GO:0003824">
    <property type="term" value="F:catalytic activity"/>
    <property type="evidence" value="ECO:0007669"/>
    <property type="project" value="InterPro"/>
</dbReference>
<keyword evidence="1" id="KW-0812">Transmembrane</keyword>
<feature type="transmembrane region" description="Helical" evidence="1">
    <location>
        <begin position="12"/>
        <end position="29"/>
    </location>
</feature>
<organism evidence="3">
    <name type="scientific">Pyrodinium bahamense</name>
    <dbReference type="NCBI Taxonomy" id="73915"/>
    <lineage>
        <taxon>Eukaryota</taxon>
        <taxon>Sar</taxon>
        <taxon>Alveolata</taxon>
        <taxon>Dinophyceae</taxon>
        <taxon>Gonyaulacales</taxon>
        <taxon>Pyrocystaceae</taxon>
        <taxon>Pyrodinium</taxon>
    </lineage>
</organism>
<keyword evidence="1" id="KW-0472">Membrane</keyword>
<dbReference type="GO" id="GO:0030170">
    <property type="term" value="F:pyridoxal phosphate binding"/>
    <property type="evidence" value="ECO:0007669"/>
    <property type="project" value="InterPro"/>
</dbReference>